<feature type="transmembrane region" description="Helical" evidence="1">
    <location>
        <begin position="92"/>
        <end position="113"/>
    </location>
</feature>
<dbReference type="InterPro" id="IPR011990">
    <property type="entry name" value="TPR-like_helical_dom_sf"/>
</dbReference>
<dbReference type="RefSeq" id="WP_407327149.1">
    <property type="nucleotide sequence ID" value="NZ_CP136865.1"/>
</dbReference>
<evidence type="ECO:0000313" key="2">
    <source>
        <dbReference type="EMBL" id="WOJ96472.1"/>
    </source>
</evidence>
<keyword evidence="1" id="KW-0812">Transmembrane</keyword>
<sequence length="641" mass="70651">MPGFYSKLKQRNVFRVAGVYAVVGWLLAQIASTLESSLSLPAWFDSLVVSLLLLGFPVALVFAWAFELTPEGIRRSEDDPLNVSNAVKSGGFVDALIVCGLIGVAGVMVWSWWRVPALSSDDAVLSFEDAIVDIAADTRGDVTPQSIAVLPFADMSATGDQEYFSDGIAEEILNALVRVPELKVSGRTSSFAFKGRNIDLREIAAVLGVATVLEGSVRKQGERVRITAQLIRAEDGFHLWSEVYDGTLDDVFDLQDRIANQIAQELEPLFSPQDGARLAPRLTESTEAYDLYLRGTARLWKFWGRENLTEAVALLEQAVALDPQFVDAKTALAAAYYTFPTYVPVEDDFVYIRKSEAVVEEVLKTHPNHAVAIGLQSSNATVRGEFLKARRLRDKSNELGISGGSDIGEWSDAQGAFVMAFTHAMYGQTRASLPYFERSIALDPAVGQTLLNFGIAVAAMGDLPEAERMLRRAEAMGYAAAAGGVARMMSLQGRQEDAVAYYVQARERVQAYIGYPISKAEWIIFSKAIYAGDPVAVRLFRKFLIDVLDAPKPRGSTPLLEGLRIMGEAALFMQAFEELPYANRGFMLMQVWNSDEQSRKIRTHPEFSDWAQRIGLTAVWKEYGLPDLCRWGVSADTVVCE</sequence>
<name>A0ABZ0IAF4_9GAMM</name>
<dbReference type="SUPFAM" id="SSF48452">
    <property type="entry name" value="TPR-like"/>
    <property type="match status" value="1"/>
</dbReference>
<feature type="transmembrane region" description="Helical" evidence="1">
    <location>
        <begin position="12"/>
        <end position="31"/>
    </location>
</feature>
<accession>A0ABZ0IAF4</accession>
<dbReference type="Gene3D" id="3.40.50.10070">
    <property type="entry name" value="TolB, N-terminal domain"/>
    <property type="match status" value="1"/>
</dbReference>
<dbReference type="Gene3D" id="1.25.40.10">
    <property type="entry name" value="Tetratricopeptide repeat domain"/>
    <property type="match status" value="1"/>
</dbReference>
<keyword evidence="1" id="KW-1133">Transmembrane helix</keyword>
<keyword evidence="1" id="KW-0472">Membrane</keyword>
<dbReference type="EMBL" id="CP136865">
    <property type="protein sequence ID" value="WOJ96472.1"/>
    <property type="molecule type" value="Genomic_DNA"/>
</dbReference>
<evidence type="ECO:0008006" key="4">
    <source>
        <dbReference type="Google" id="ProtNLM"/>
    </source>
</evidence>
<dbReference type="Proteomes" id="UP001626549">
    <property type="component" value="Chromosome"/>
</dbReference>
<organism evidence="2 3">
    <name type="scientific">Congregibacter brevis</name>
    <dbReference type="NCBI Taxonomy" id="3081201"/>
    <lineage>
        <taxon>Bacteria</taxon>
        <taxon>Pseudomonadati</taxon>
        <taxon>Pseudomonadota</taxon>
        <taxon>Gammaproteobacteria</taxon>
        <taxon>Cellvibrionales</taxon>
        <taxon>Halieaceae</taxon>
        <taxon>Congregibacter</taxon>
    </lineage>
</organism>
<reference evidence="2 3" key="1">
    <citation type="submission" date="2023-10" db="EMBL/GenBank/DDBJ databases">
        <title>Two novel species belonging to the OM43/NOR5 clade.</title>
        <authorList>
            <person name="Park M."/>
        </authorList>
    </citation>
    <scope>NUCLEOTIDE SEQUENCE [LARGE SCALE GENOMIC DNA]</scope>
    <source>
        <strain evidence="2 3">IMCC45268</strain>
    </source>
</reference>
<keyword evidence="3" id="KW-1185">Reference proteome</keyword>
<gene>
    <name evidence="2" type="ORF">R0137_14630</name>
</gene>
<evidence type="ECO:0000256" key="1">
    <source>
        <dbReference type="SAM" id="Phobius"/>
    </source>
</evidence>
<feature type="transmembrane region" description="Helical" evidence="1">
    <location>
        <begin position="43"/>
        <end position="66"/>
    </location>
</feature>
<proteinExistence type="predicted"/>
<evidence type="ECO:0000313" key="3">
    <source>
        <dbReference type="Proteomes" id="UP001626549"/>
    </source>
</evidence>
<protein>
    <recommendedName>
        <fullName evidence="4">Tetratricopeptide repeat protein</fullName>
    </recommendedName>
</protein>